<dbReference type="EMBL" id="BMVF01000013">
    <property type="protein sequence ID" value="GHD92787.1"/>
    <property type="molecule type" value="Genomic_DNA"/>
</dbReference>
<reference evidence="2" key="2">
    <citation type="submission" date="2020-09" db="EMBL/GenBank/DDBJ databases">
        <authorList>
            <person name="Sun Q."/>
            <person name="Ohkuma M."/>
        </authorList>
    </citation>
    <scope>NUCLEOTIDE SEQUENCE</scope>
    <source>
        <strain evidence="2">JCM 4654</strain>
    </source>
</reference>
<sequence length="83" mass="8678">MCELIAERAWLTVFLLTAYSPDLDTIEAAWAHVKRSMSNSSTSPSTGSRPSSATGSNDFGTWPDTLDGLTAGTGLTADTPTAP</sequence>
<dbReference type="AlphaFoldDB" id="A0A918Y7M1"/>
<feature type="compositionally biased region" description="Low complexity" evidence="1">
    <location>
        <begin position="63"/>
        <end position="83"/>
    </location>
</feature>
<accession>A0A918Y7M1</accession>
<keyword evidence="3" id="KW-1185">Reference proteome</keyword>
<dbReference type="RefSeq" id="WP_229865526.1">
    <property type="nucleotide sequence ID" value="NZ_BMVF01000013.1"/>
</dbReference>
<evidence type="ECO:0008006" key="4">
    <source>
        <dbReference type="Google" id="ProtNLM"/>
    </source>
</evidence>
<protein>
    <recommendedName>
        <fullName evidence="4">Transposase</fullName>
    </recommendedName>
</protein>
<proteinExistence type="predicted"/>
<reference evidence="2" key="1">
    <citation type="journal article" date="2014" name="Int. J. Syst. Evol. Microbiol.">
        <title>Complete genome sequence of Corynebacterium casei LMG S-19264T (=DSM 44701T), isolated from a smear-ripened cheese.</title>
        <authorList>
            <consortium name="US DOE Joint Genome Institute (JGI-PGF)"/>
            <person name="Walter F."/>
            <person name="Albersmeier A."/>
            <person name="Kalinowski J."/>
            <person name="Ruckert C."/>
        </authorList>
    </citation>
    <scope>NUCLEOTIDE SEQUENCE</scope>
    <source>
        <strain evidence="2">JCM 4654</strain>
    </source>
</reference>
<organism evidence="2 3">
    <name type="scientific">Streptomyces naganishii JCM 4654</name>
    <dbReference type="NCBI Taxonomy" id="1306179"/>
    <lineage>
        <taxon>Bacteria</taxon>
        <taxon>Bacillati</taxon>
        <taxon>Actinomycetota</taxon>
        <taxon>Actinomycetes</taxon>
        <taxon>Kitasatosporales</taxon>
        <taxon>Streptomycetaceae</taxon>
        <taxon>Streptomyces</taxon>
    </lineage>
</organism>
<comment type="caution">
    <text evidence="2">The sequence shown here is derived from an EMBL/GenBank/DDBJ whole genome shotgun (WGS) entry which is preliminary data.</text>
</comment>
<gene>
    <name evidence="2" type="ORF">GCM10010508_47000</name>
</gene>
<evidence type="ECO:0000313" key="2">
    <source>
        <dbReference type="EMBL" id="GHD92787.1"/>
    </source>
</evidence>
<evidence type="ECO:0000256" key="1">
    <source>
        <dbReference type="SAM" id="MobiDB-lite"/>
    </source>
</evidence>
<name>A0A918Y7M1_9ACTN</name>
<evidence type="ECO:0000313" key="3">
    <source>
        <dbReference type="Proteomes" id="UP000608955"/>
    </source>
</evidence>
<feature type="compositionally biased region" description="Low complexity" evidence="1">
    <location>
        <begin position="36"/>
        <end position="56"/>
    </location>
</feature>
<feature type="region of interest" description="Disordered" evidence="1">
    <location>
        <begin position="34"/>
        <end position="83"/>
    </location>
</feature>
<dbReference type="Proteomes" id="UP000608955">
    <property type="component" value="Unassembled WGS sequence"/>
</dbReference>